<dbReference type="Proteomes" id="UP001055804">
    <property type="component" value="Unassembled WGS sequence"/>
</dbReference>
<gene>
    <name evidence="2" type="ORF">NJQ99_09550</name>
</gene>
<name>A0A9J6PKQ6_9PROT</name>
<reference evidence="2" key="1">
    <citation type="submission" date="2022-06" db="EMBL/GenBank/DDBJ databases">
        <title>Isolation and Genomics of Futiania mangrovii gen. nov., sp. nov., a Rare and Metabolically-versatile member in the Class Alphaproteobacteria.</title>
        <authorList>
            <person name="Liu L."/>
            <person name="Huang W.-C."/>
            <person name="Pan J."/>
            <person name="Li J."/>
            <person name="Huang Y."/>
            <person name="Du H."/>
            <person name="Liu Y."/>
            <person name="Li M."/>
        </authorList>
    </citation>
    <scope>NUCLEOTIDE SEQUENCE</scope>
    <source>
        <strain evidence="2">FT118</strain>
    </source>
</reference>
<dbReference type="InterPro" id="IPR010839">
    <property type="entry name" value="AtuA_N"/>
</dbReference>
<proteinExistence type="predicted"/>
<keyword evidence="3" id="KW-1185">Reference proteome</keyword>
<evidence type="ECO:0000313" key="3">
    <source>
        <dbReference type="Proteomes" id="UP001055804"/>
    </source>
</evidence>
<protein>
    <submittedName>
        <fullName evidence="2">DUF1446 domain-containing protein</fullName>
    </submittedName>
</protein>
<organism evidence="2 3">
    <name type="scientific">Futiania mangrovi</name>
    <dbReference type="NCBI Taxonomy" id="2959716"/>
    <lineage>
        <taxon>Bacteria</taxon>
        <taxon>Pseudomonadati</taxon>
        <taxon>Pseudomonadota</taxon>
        <taxon>Alphaproteobacteria</taxon>
        <taxon>Futianiales</taxon>
        <taxon>Futianiaceae</taxon>
        <taxon>Futiania</taxon>
    </lineage>
</organism>
<feature type="domain" description="Acyclic terpene utilisation N-terminal" evidence="1">
    <location>
        <begin position="2"/>
        <end position="431"/>
    </location>
</feature>
<comment type="caution">
    <text evidence="2">The sequence shown here is derived from an EMBL/GenBank/DDBJ whole genome shotgun (WGS) entry which is preliminary data.</text>
</comment>
<accession>A0A9J6PKQ6</accession>
<dbReference type="Pfam" id="PF07287">
    <property type="entry name" value="AtuA"/>
    <property type="match status" value="1"/>
</dbReference>
<dbReference type="PANTHER" id="PTHR47472:SF1">
    <property type="entry name" value="DUF1446-DOMAIN-CONTAINING PROTEIN"/>
    <property type="match status" value="1"/>
</dbReference>
<sequence>MVRIGSGAGFAADRIDPAVRLIEQGRLDWIGFECLAERTLAQAQTVRAADPAKGYNRFLEARMRACLPPAMANGTRIISNMGAANPRAAAEAAARIGAGAGAAVAYVTGDDVMHLIGPDTLLQDIGMTVREFGRPLVSANAYLGVEQILPAIESDATVILTGRTADPSLFLGPLVHAYGWALDDWAHLGAGTLVGHLLECAGQVTGGYFADPGHKDVPGLADLGFPLCEVAADGSATVTKLPTDGGCVTAQTVKEQTLYEVHDPARYLTPDVTANFSRVRVREEGRDRVAIAGATGGPRPDTLKVTVAFDGGMEAEAGISYAGPGAADRARLAADVLRQRLKDIAALRIDLIGVSSLHGTLAAPSNLERSEDVRVRVAARTDDPDTADRVLWEVEALYTCGPAGGGGVRGQVRRTFVTHDAYVPRDAIRAETGVIRP</sequence>
<dbReference type="PANTHER" id="PTHR47472">
    <property type="entry name" value="PROPIONYL-COA CARBOXYLASE"/>
    <property type="match status" value="1"/>
</dbReference>
<dbReference type="AlphaFoldDB" id="A0A9J6PKQ6"/>
<evidence type="ECO:0000313" key="2">
    <source>
        <dbReference type="EMBL" id="MCP1336650.1"/>
    </source>
</evidence>
<dbReference type="EMBL" id="JAMZFT010000002">
    <property type="protein sequence ID" value="MCP1336650.1"/>
    <property type="molecule type" value="Genomic_DNA"/>
</dbReference>
<evidence type="ECO:0000259" key="1">
    <source>
        <dbReference type="Pfam" id="PF07287"/>
    </source>
</evidence>
<dbReference type="RefSeq" id="WP_269332601.1">
    <property type="nucleotide sequence ID" value="NZ_JAMZFT010000002.1"/>
</dbReference>